<proteinExistence type="predicted"/>
<dbReference type="EMBL" id="FOAG01000002">
    <property type="protein sequence ID" value="SEK76119.1"/>
    <property type="molecule type" value="Genomic_DNA"/>
</dbReference>
<dbReference type="STRING" id="1287727.SAMN05443999_102209"/>
<accession>A0A1H7JN99</accession>
<gene>
    <name evidence="2" type="ORF">SAMN05443999_102209</name>
</gene>
<dbReference type="Proteomes" id="UP000199582">
    <property type="component" value="Unassembled WGS sequence"/>
</dbReference>
<sequence length="69" mass="7194">MRNQWILDVLADLQTFARDNGLSVLAEQLDDTRLVAATELALTGEGPAGNERGPARAAGDIAGGCRTGL</sequence>
<dbReference type="AlphaFoldDB" id="A0A1H7JN99"/>
<name>A0A1H7JN99_9RHOB</name>
<protein>
    <submittedName>
        <fullName evidence="2">Uncharacterized protein</fullName>
    </submittedName>
</protein>
<evidence type="ECO:0000313" key="2">
    <source>
        <dbReference type="EMBL" id="SEK76119.1"/>
    </source>
</evidence>
<keyword evidence="3" id="KW-1185">Reference proteome</keyword>
<organism evidence="2 3">
    <name type="scientific">Roseovarius azorensis</name>
    <dbReference type="NCBI Taxonomy" id="1287727"/>
    <lineage>
        <taxon>Bacteria</taxon>
        <taxon>Pseudomonadati</taxon>
        <taxon>Pseudomonadota</taxon>
        <taxon>Alphaproteobacteria</taxon>
        <taxon>Rhodobacterales</taxon>
        <taxon>Roseobacteraceae</taxon>
        <taxon>Roseovarius</taxon>
    </lineage>
</organism>
<feature type="region of interest" description="Disordered" evidence="1">
    <location>
        <begin position="44"/>
        <end position="69"/>
    </location>
</feature>
<evidence type="ECO:0000256" key="1">
    <source>
        <dbReference type="SAM" id="MobiDB-lite"/>
    </source>
</evidence>
<reference evidence="2 3" key="1">
    <citation type="submission" date="2016-10" db="EMBL/GenBank/DDBJ databases">
        <authorList>
            <person name="de Groot N.N."/>
        </authorList>
    </citation>
    <scope>NUCLEOTIDE SEQUENCE [LARGE SCALE GENOMIC DNA]</scope>
    <source>
        <strain evidence="2 3">DSM 100674</strain>
    </source>
</reference>
<evidence type="ECO:0000313" key="3">
    <source>
        <dbReference type="Proteomes" id="UP000199582"/>
    </source>
</evidence>